<dbReference type="InterPro" id="IPR001173">
    <property type="entry name" value="Glyco_trans_2-like"/>
</dbReference>
<protein>
    <submittedName>
        <fullName evidence="2">Glycosyl transferase family 2</fullName>
    </submittedName>
</protein>
<proteinExistence type="predicted"/>
<dbReference type="Proteomes" id="UP000185696">
    <property type="component" value="Unassembled WGS sequence"/>
</dbReference>
<accession>A0A7Z1AW66</accession>
<dbReference type="SUPFAM" id="SSF53448">
    <property type="entry name" value="Nucleotide-diphospho-sugar transferases"/>
    <property type="match status" value="1"/>
</dbReference>
<sequence>MTTLDIMIPFYGDVALLREAVGSVLEQDDPRWRLTVVDDTDDPAVPEYFAGLDDDRIRYRHNPTNLGITGNFNRCLELVEHKLCTLMGCDDRMLPNYVGSVLAVWADHPDAGLIQPGVRIIGSDGRPRKTLVDEAKRRVYAPKVEGRLELSGEDLAVSLLRGDWLYFPSLVWRTELLAGLRFQDDLRVIQDLALLVDLVVAGATLVVDETLAFEYRRHEASESSASAFDGSRFTEAGTFFTETADRMAAHGWPRAARVARRHLSSRLFALTMLPQALRQRAGVGQLTRHVFGSGRA</sequence>
<keyword evidence="3" id="KW-1185">Reference proteome</keyword>
<dbReference type="RefSeq" id="WP_075135842.1">
    <property type="nucleotide sequence ID" value="NZ_MSIF01000015.1"/>
</dbReference>
<feature type="domain" description="Glycosyltransferase 2-like" evidence="1">
    <location>
        <begin position="6"/>
        <end position="130"/>
    </location>
</feature>
<organism evidence="2 3">
    <name type="scientific">Actinophytocola xinjiangensis</name>
    <dbReference type="NCBI Taxonomy" id="485602"/>
    <lineage>
        <taxon>Bacteria</taxon>
        <taxon>Bacillati</taxon>
        <taxon>Actinomycetota</taxon>
        <taxon>Actinomycetes</taxon>
        <taxon>Pseudonocardiales</taxon>
        <taxon>Pseudonocardiaceae</taxon>
    </lineage>
</organism>
<name>A0A7Z1AW66_9PSEU</name>
<keyword evidence="2" id="KW-0808">Transferase</keyword>
<evidence type="ECO:0000313" key="2">
    <source>
        <dbReference type="EMBL" id="OLF07603.1"/>
    </source>
</evidence>
<evidence type="ECO:0000259" key="1">
    <source>
        <dbReference type="Pfam" id="PF00535"/>
    </source>
</evidence>
<reference evidence="2 3" key="1">
    <citation type="submission" date="2016-12" db="EMBL/GenBank/DDBJ databases">
        <title>The draft genome sequence of Actinophytocola xinjiangensis.</title>
        <authorList>
            <person name="Wang W."/>
            <person name="Yuan L."/>
        </authorList>
    </citation>
    <scope>NUCLEOTIDE SEQUENCE [LARGE SCALE GENOMIC DNA]</scope>
    <source>
        <strain evidence="2 3">CGMCC 4.4663</strain>
    </source>
</reference>
<dbReference type="OrthoDB" id="3177103at2"/>
<evidence type="ECO:0000313" key="3">
    <source>
        <dbReference type="Proteomes" id="UP000185696"/>
    </source>
</evidence>
<gene>
    <name evidence="2" type="ORF">BLA60_27205</name>
</gene>
<dbReference type="Pfam" id="PF00535">
    <property type="entry name" value="Glycos_transf_2"/>
    <property type="match status" value="1"/>
</dbReference>
<dbReference type="Gene3D" id="3.90.550.10">
    <property type="entry name" value="Spore Coat Polysaccharide Biosynthesis Protein SpsA, Chain A"/>
    <property type="match status" value="1"/>
</dbReference>
<dbReference type="InterPro" id="IPR029044">
    <property type="entry name" value="Nucleotide-diphossugar_trans"/>
</dbReference>
<dbReference type="GO" id="GO:0016740">
    <property type="term" value="F:transferase activity"/>
    <property type="evidence" value="ECO:0007669"/>
    <property type="project" value="UniProtKB-KW"/>
</dbReference>
<dbReference type="EMBL" id="MSIF01000015">
    <property type="protein sequence ID" value="OLF07603.1"/>
    <property type="molecule type" value="Genomic_DNA"/>
</dbReference>
<dbReference type="AlphaFoldDB" id="A0A7Z1AW66"/>
<comment type="caution">
    <text evidence="2">The sequence shown here is derived from an EMBL/GenBank/DDBJ whole genome shotgun (WGS) entry which is preliminary data.</text>
</comment>